<proteinExistence type="predicted"/>
<dbReference type="GO" id="GO:0003677">
    <property type="term" value="F:DNA binding"/>
    <property type="evidence" value="ECO:0007669"/>
    <property type="project" value="InterPro"/>
</dbReference>
<evidence type="ECO:0000313" key="4">
    <source>
        <dbReference type="EMBL" id="MSU01555.1"/>
    </source>
</evidence>
<dbReference type="CDD" id="cd22323">
    <property type="entry name" value="EcoRV-like"/>
    <property type="match status" value="1"/>
</dbReference>
<evidence type="ECO:0000313" key="5">
    <source>
        <dbReference type="Proteomes" id="UP000469523"/>
    </source>
</evidence>
<dbReference type="InterPro" id="IPR011335">
    <property type="entry name" value="Restrct_endonuc-II-like"/>
</dbReference>
<evidence type="ECO:0000256" key="1">
    <source>
        <dbReference type="ARBA" id="ARBA00022722"/>
    </source>
</evidence>
<dbReference type="InterPro" id="IPR037057">
    <property type="entry name" value="DNA_rep_MutH/T2_RE_sf"/>
</dbReference>
<evidence type="ECO:0000256" key="2">
    <source>
        <dbReference type="ARBA" id="ARBA00022759"/>
    </source>
</evidence>
<dbReference type="GO" id="GO:0004519">
    <property type="term" value="F:endonuclease activity"/>
    <property type="evidence" value="ECO:0007669"/>
    <property type="project" value="UniProtKB-KW"/>
</dbReference>
<keyword evidence="2 4" id="KW-0255">Endonuclease</keyword>
<dbReference type="InterPro" id="IPR015314">
    <property type="entry name" value="Restrct_endonuc_II_EcoRV"/>
</dbReference>
<keyword evidence="1" id="KW-0540">Nuclease</keyword>
<dbReference type="GO" id="GO:0016787">
    <property type="term" value="F:hydrolase activity"/>
    <property type="evidence" value="ECO:0007669"/>
    <property type="project" value="UniProtKB-KW"/>
</dbReference>
<gene>
    <name evidence="4" type="ORF">FYJ83_08770</name>
</gene>
<dbReference type="Pfam" id="PF09233">
    <property type="entry name" value="Endonuc-EcoRV"/>
    <property type="match status" value="1"/>
</dbReference>
<dbReference type="AlphaFoldDB" id="A0A6N7XYI9"/>
<keyword evidence="3" id="KW-0378">Hydrolase</keyword>
<dbReference type="Gene3D" id="3.40.600.10">
    <property type="entry name" value="DNA mismatch repair MutH/Restriction endonuclease, type II"/>
    <property type="match status" value="1"/>
</dbReference>
<organism evidence="4 5">
    <name type="scientific">Tissierella pigra</name>
    <dbReference type="NCBI Taxonomy" id="2607614"/>
    <lineage>
        <taxon>Bacteria</taxon>
        <taxon>Bacillati</taxon>
        <taxon>Bacillota</taxon>
        <taxon>Tissierellia</taxon>
        <taxon>Tissierellales</taxon>
        <taxon>Tissierellaceae</taxon>
        <taxon>Tissierella</taxon>
    </lineage>
</organism>
<dbReference type="Proteomes" id="UP000469523">
    <property type="component" value="Unassembled WGS sequence"/>
</dbReference>
<reference evidence="4 5" key="1">
    <citation type="submission" date="2019-09" db="EMBL/GenBank/DDBJ databases">
        <title>In-depth cultivation of the pig gut microbiome towards novel bacterial diversity and tailored functional studies.</title>
        <authorList>
            <person name="Wylensek D."/>
            <person name="Hitch T.C.A."/>
            <person name="Clavel T."/>
        </authorList>
    </citation>
    <scope>NUCLEOTIDE SEQUENCE [LARGE SCALE GENOMIC DNA]</scope>
    <source>
        <strain evidence="4 5">WCA3-693-APC-4?</strain>
    </source>
</reference>
<dbReference type="EMBL" id="VUNQ01000016">
    <property type="protein sequence ID" value="MSU01555.1"/>
    <property type="molecule type" value="Genomic_DNA"/>
</dbReference>
<dbReference type="SUPFAM" id="SSF52980">
    <property type="entry name" value="Restriction endonuclease-like"/>
    <property type="match status" value="1"/>
</dbReference>
<dbReference type="RefSeq" id="WP_154439967.1">
    <property type="nucleotide sequence ID" value="NZ_JAHLPJ010000001.1"/>
</dbReference>
<comment type="caution">
    <text evidence="4">The sequence shown here is derived from an EMBL/GenBank/DDBJ whole genome shotgun (WGS) entry which is preliminary data.</text>
</comment>
<sequence>MEAEKFRMKLLTTVNDNINILQTHNKDWTVKGFIDIYKNIYTISVDTKVVSKIMELMLFPIIHKFAVDNDLKIELAEYQNHYPDITFICKDGTKYALDIKSTYRTSDTTVNGFTLGAFTGYFRNRQSNKNILYPYEQYSKHFVLGIIYTKQDGAIDEREIYTLEDIEDILSVVTNIEFLLQEKYKIANTRPGSGNTKNIGGITNIKKLKEGEGPFSKLEIDIFDDYWMYYMTKDMMEEGKPPYKNLKEYIEYKKKSPNLSVEDVEEEDLIVEDEE</sequence>
<name>A0A6N7XYI9_9FIRM</name>
<protein>
    <submittedName>
        <fullName evidence="4">Restriction endonuclease</fullName>
    </submittedName>
</protein>
<evidence type="ECO:0000256" key="3">
    <source>
        <dbReference type="ARBA" id="ARBA00022801"/>
    </source>
</evidence>
<accession>A0A6N7XYI9</accession>
<keyword evidence="5" id="KW-1185">Reference proteome</keyword>